<keyword evidence="1" id="KW-1133">Transmembrane helix</keyword>
<sequence>MTRYLRNNLGKSFCTSPFRAPLKAWALVPVLVVISVSAGFEAGLLEVELLDSKIAPLLPLILFVFPSLLEEAFFRGILIPRNTLKAGAARATGAVAISTVAFVAWHPINALAFNHTAIPLFLNPWFLVIVCALGITCGYSYVVSRSIWVPVIIHWVAVAVWVLFLGGRNLVLELQ</sequence>
<gene>
    <name evidence="3" type="ORF">HIU99_03615</name>
</gene>
<keyword evidence="3" id="KW-0645">Protease</keyword>
<dbReference type="AlphaFoldDB" id="A0A7Y0NK64"/>
<dbReference type="Proteomes" id="UP000567186">
    <property type="component" value="Unassembled WGS sequence"/>
</dbReference>
<feature type="transmembrane region" description="Helical" evidence="1">
    <location>
        <begin position="120"/>
        <end position="141"/>
    </location>
</feature>
<keyword evidence="1" id="KW-0812">Transmembrane</keyword>
<dbReference type="GO" id="GO:0004175">
    <property type="term" value="F:endopeptidase activity"/>
    <property type="evidence" value="ECO:0007669"/>
    <property type="project" value="UniProtKB-ARBA"/>
</dbReference>
<dbReference type="GO" id="GO:0006508">
    <property type="term" value="P:proteolysis"/>
    <property type="evidence" value="ECO:0007669"/>
    <property type="project" value="UniProtKB-KW"/>
</dbReference>
<feature type="transmembrane region" description="Helical" evidence="1">
    <location>
        <begin position="57"/>
        <end position="79"/>
    </location>
</feature>
<dbReference type="Pfam" id="PF02517">
    <property type="entry name" value="Rce1-like"/>
    <property type="match status" value="1"/>
</dbReference>
<feature type="transmembrane region" description="Helical" evidence="1">
    <location>
        <begin position="91"/>
        <end position="108"/>
    </location>
</feature>
<organism evidence="3 4">
    <name type="scientific">Marinobacter orientalis</name>
    <dbReference type="NCBI Taxonomy" id="1928859"/>
    <lineage>
        <taxon>Bacteria</taxon>
        <taxon>Pseudomonadati</taxon>
        <taxon>Pseudomonadota</taxon>
        <taxon>Gammaproteobacteria</taxon>
        <taxon>Pseudomonadales</taxon>
        <taxon>Marinobacteraceae</taxon>
        <taxon>Marinobacter</taxon>
    </lineage>
</organism>
<reference evidence="3 4" key="1">
    <citation type="submission" date="2020-04" db="EMBL/GenBank/DDBJ databases">
        <title>Marinobacter oceani sp. nov., isolated from marine solar saltern.</title>
        <authorList>
            <person name="Chen X.-Y."/>
        </authorList>
    </citation>
    <scope>NUCLEOTIDE SEQUENCE [LARGE SCALE GENOMIC DNA]</scope>
    <source>
        <strain evidence="3 4">W62</strain>
    </source>
</reference>
<evidence type="ECO:0000313" key="4">
    <source>
        <dbReference type="Proteomes" id="UP000567186"/>
    </source>
</evidence>
<proteinExistence type="predicted"/>
<keyword evidence="3" id="KW-0482">Metalloprotease</keyword>
<keyword evidence="3" id="KW-0378">Hydrolase</keyword>
<keyword evidence="1" id="KW-0472">Membrane</keyword>
<feature type="transmembrane region" description="Helical" evidence="1">
    <location>
        <begin position="25"/>
        <end position="45"/>
    </location>
</feature>
<dbReference type="EMBL" id="JABCKY010000001">
    <property type="protein sequence ID" value="NMT62679.1"/>
    <property type="molecule type" value="Genomic_DNA"/>
</dbReference>
<dbReference type="GO" id="GO:0008237">
    <property type="term" value="F:metallopeptidase activity"/>
    <property type="evidence" value="ECO:0007669"/>
    <property type="project" value="UniProtKB-KW"/>
</dbReference>
<feature type="transmembrane region" description="Helical" evidence="1">
    <location>
        <begin position="147"/>
        <end position="166"/>
    </location>
</feature>
<comment type="caution">
    <text evidence="3">The sequence shown here is derived from an EMBL/GenBank/DDBJ whole genome shotgun (WGS) entry which is preliminary data.</text>
</comment>
<protein>
    <submittedName>
        <fullName evidence="3">CPBP family intramembrane metalloprotease</fullName>
    </submittedName>
</protein>
<accession>A0A7Y0NK64</accession>
<keyword evidence="4" id="KW-1185">Reference proteome</keyword>
<evidence type="ECO:0000313" key="3">
    <source>
        <dbReference type="EMBL" id="NMT62679.1"/>
    </source>
</evidence>
<dbReference type="OrthoDB" id="193898at2"/>
<evidence type="ECO:0000259" key="2">
    <source>
        <dbReference type="Pfam" id="PF02517"/>
    </source>
</evidence>
<dbReference type="InterPro" id="IPR003675">
    <property type="entry name" value="Rce1/LyrA-like_dom"/>
</dbReference>
<name>A0A7Y0NK64_9GAMM</name>
<feature type="domain" description="CAAX prenyl protease 2/Lysostaphin resistance protein A-like" evidence="2">
    <location>
        <begin position="57"/>
        <end position="157"/>
    </location>
</feature>
<dbReference type="GO" id="GO:0080120">
    <property type="term" value="P:CAAX-box protein maturation"/>
    <property type="evidence" value="ECO:0007669"/>
    <property type="project" value="UniProtKB-ARBA"/>
</dbReference>
<evidence type="ECO:0000256" key="1">
    <source>
        <dbReference type="SAM" id="Phobius"/>
    </source>
</evidence>
<dbReference type="RefSeq" id="WP_135954049.1">
    <property type="nucleotide sequence ID" value="NZ_JABCKY010000001.1"/>
</dbReference>